<comment type="function">
    <text evidence="5">Forms part of the ribosomal stalk, playing a central role in the interaction of the ribosome with GTP-bound translation factors.</text>
</comment>
<gene>
    <name evidence="5 7" type="primary">rplJ</name>
    <name evidence="7" type="ORF">H9851_03310</name>
</gene>
<keyword evidence="2 5" id="KW-0689">Ribosomal protein</keyword>
<dbReference type="CDD" id="cd05797">
    <property type="entry name" value="Ribosomal_L10"/>
    <property type="match status" value="1"/>
</dbReference>
<feature type="transmembrane region" description="Helical" evidence="6">
    <location>
        <begin position="147"/>
        <end position="169"/>
    </location>
</feature>
<evidence type="ECO:0000256" key="1">
    <source>
        <dbReference type="ARBA" id="ARBA00008889"/>
    </source>
</evidence>
<protein>
    <recommendedName>
        <fullName evidence="4 5">Large ribosomal subunit protein uL10</fullName>
    </recommendedName>
</protein>
<dbReference type="EMBL" id="DXEW01000017">
    <property type="protein sequence ID" value="HIX50292.1"/>
    <property type="molecule type" value="Genomic_DNA"/>
</dbReference>
<evidence type="ECO:0000256" key="6">
    <source>
        <dbReference type="SAM" id="Phobius"/>
    </source>
</evidence>
<evidence type="ECO:0000256" key="2">
    <source>
        <dbReference type="ARBA" id="ARBA00022980"/>
    </source>
</evidence>
<dbReference type="Pfam" id="PF00466">
    <property type="entry name" value="Ribosomal_L10"/>
    <property type="match status" value="1"/>
</dbReference>
<dbReference type="InterPro" id="IPR001790">
    <property type="entry name" value="Ribosomal_uL10"/>
</dbReference>
<accession>A0A9D1W0Z5</accession>
<keyword evidence="5" id="KW-0694">RNA-binding</keyword>
<name>A0A9D1W0Z5_9FIRM</name>
<evidence type="ECO:0000313" key="7">
    <source>
        <dbReference type="EMBL" id="HIX50292.1"/>
    </source>
</evidence>
<keyword evidence="3 5" id="KW-0687">Ribonucleoprotein</keyword>
<reference evidence="7" key="2">
    <citation type="submission" date="2021-04" db="EMBL/GenBank/DDBJ databases">
        <authorList>
            <person name="Gilroy R."/>
        </authorList>
    </citation>
    <scope>NUCLEOTIDE SEQUENCE</scope>
    <source>
        <strain evidence="7">2189</strain>
    </source>
</reference>
<dbReference type="GO" id="GO:0015934">
    <property type="term" value="C:large ribosomal subunit"/>
    <property type="evidence" value="ECO:0007669"/>
    <property type="project" value="InterPro"/>
</dbReference>
<dbReference type="GO" id="GO:0003735">
    <property type="term" value="F:structural constituent of ribosome"/>
    <property type="evidence" value="ECO:0007669"/>
    <property type="project" value="InterPro"/>
</dbReference>
<dbReference type="SUPFAM" id="SSF160369">
    <property type="entry name" value="Ribosomal protein L10-like"/>
    <property type="match status" value="1"/>
</dbReference>
<dbReference type="InterPro" id="IPR022973">
    <property type="entry name" value="Ribosomal_uL10_bac"/>
</dbReference>
<dbReference type="InterPro" id="IPR047865">
    <property type="entry name" value="Ribosomal_uL10_bac_type"/>
</dbReference>
<dbReference type="GO" id="GO:0006412">
    <property type="term" value="P:translation"/>
    <property type="evidence" value="ECO:0007669"/>
    <property type="project" value="UniProtKB-UniRule"/>
</dbReference>
<keyword evidence="6" id="KW-1133">Transmembrane helix</keyword>
<organism evidence="7 8">
    <name type="scientific">Candidatus Borkfalkia faecavium</name>
    <dbReference type="NCBI Taxonomy" id="2838508"/>
    <lineage>
        <taxon>Bacteria</taxon>
        <taxon>Bacillati</taxon>
        <taxon>Bacillota</taxon>
        <taxon>Clostridia</taxon>
        <taxon>Christensenellales</taxon>
        <taxon>Christensenellaceae</taxon>
        <taxon>Candidatus Borkfalkia</taxon>
    </lineage>
</organism>
<dbReference type="GO" id="GO:0070180">
    <property type="term" value="F:large ribosomal subunit rRNA binding"/>
    <property type="evidence" value="ECO:0007669"/>
    <property type="project" value="UniProtKB-UniRule"/>
</dbReference>
<evidence type="ECO:0000256" key="4">
    <source>
        <dbReference type="ARBA" id="ARBA00035202"/>
    </source>
</evidence>
<dbReference type="Gene3D" id="6.10.250.290">
    <property type="match status" value="1"/>
</dbReference>
<dbReference type="PROSITE" id="PS01109">
    <property type="entry name" value="RIBOSOMAL_L10"/>
    <property type="match status" value="1"/>
</dbReference>
<dbReference type="HAMAP" id="MF_00362">
    <property type="entry name" value="Ribosomal_uL10"/>
    <property type="match status" value="1"/>
</dbReference>
<sequence>MSANLEAKKQVVEEIKQKIQNSKSVVFVDYKGLTVAEVSALRNKFREAGVEYKVYKNTLVRKAFNELGVDAFDADLNGPTATAFSPDETSAAKIFAQAVKDLPEKIVPKSAYVDNAYVDAAGVKALADMPSREELIAKMLGSMQAPIANFAGVLSAMLRGVVVALNAIAEKKGA</sequence>
<evidence type="ECO:0000256" key="3">
    <source>
        <dbReference type="ARBA" id="ARBA00023274"/>
    </source>
</evidence>
<proteinExistence type="inferred from homology"/>
<dbReference type="NCBIfam" id="NF000955">
    <property type="entry name" value="PRK00099.1-1"/>
    <property type="match status" value="1"/>
</dbReference>
<keyword evidence="6" id="KW-0472">Membrane</keyword>
<dbReference type="InterPro" id="IPR043141">
    <property type="entry name" value="Ribosomal_uL10-like_sf"/>
</dbReference>
<evidence type="ECO:0000256" key="5">
    <source>
        <dbReference type="HAMAP-Rule" id="MF_00362"/>
    </source>
</evidence>
<comment type="subunit">
    <text evidence="5">Part of the ribosomal stalk of the 50S ribosomal subunit. The N-terminus interacts with L11 and the large rRNA to form the base of the stalk. The C-terminus forms an elongated spine to which L12 dimers bind in a sequential fashion forming a multimeric L10(L12)X complex.</text>
</comment>
<dbReference type="Proteomes" id="UP000886847">
    <property type="component" value="Unassembled WGS sequence"/>
</dbReference>
<dbReference type="Gene3D" id="3.30.70.1730">
    <property type="match status" value="1"/>
</dbReference>
<dbReference type="PANTHER" id="PTHR11560">
    <property type="entry name" value="39S RIBOSOMAL PROTEIN L10, MITOCHONDRIAL"/>
    <property type="match status" value="1"/>
</dbReference>
<dbReference type="AlphaFoldDB" id="A0A9D1W0Z5"/>
<comment type="similarity">
    <text evidence="1 5">Belongs to the universal ribosomal protein uL10 family.</text>
</comment>
<dbReference type="InterPro" id="IPR002363">
    <property type="entry name" value="Ribosomal_uL10_CS_bac"/>
</dbReference>
<evidence type="ECO:0000313" key="8">
    <source>
        <dbReference type="Proteomes" id="UP000886847"/>
    </source>
</evidence>
<keyword evidence="5" id="KW-0699">rRNA-binding</keyword>
<reference evidence="7" key="1">
    <citation type="journal article" date="2021" name="PeerJ">
        <title>Extensive microbial diversity within the chicken gut microbiome revealed by metagenomics and culture.</title>
        <authorList>
            <person name="Gilroy R."/>
            <person name="Ravi A."/>
            <person name="Getino M."/>
            <person name="Pursley I."/>
            <person name="Horton D.L."/>
            <person name="Alikhan N.F."/>
            <person name="Baker D."/>
            <person name="Gharbi K."/>
            <person name="Hall N."/>
            <person name="Watson M."/>
            <person name="Adriaenssens E.M."/>
            <person name="Foster-Nyarko E."/>
            <person name="Jarju S."/>
            <person name="Secka A."/>
            <person name="Antonio M."/>
            <person name="Oren A."/>
            <person name="Chaudhuri R.R."/>
            <person name="La Ragione R."/>
            <person name="Hildebrand F."/>
            <person name="Pallen M.J."/>
        </authorList>
    </citation>
    <scope>NUCLEOTIDE SEQUENCE</scope>
    <source>
        <strain evidence="7">2189</strain>
    </source>
</reference>
<comment type="caution">
    <text evidence="7">The sequence shown here is derived from an EMBL/GenBank/DDBJ whole genome shotgun (WGS) entry which is preliminary data.</text>
</comment>
<keyword evidence="6" id="KW-0812">Transmembrane</keyword>